<accession>A0A3Q2ZWD0</accession>
<evidence type="ECO:0000256" key="3">
    <source>
        <dbReference type="SAM" id="Phobius"/>
    </source>
</evidence>
<feature type="disulfide bond" evidence="1">
    <location>
        <begin position="64"/>
        <end position="82"/>
    </location>
</feature>
<feature type="region of interest" description="Disordered" evidence="2">
    <location>
        <begin position="139"/>
        <end position="207"/>
    </location>
</feature>
<keyword evidence="7" id="KW-1185">Reference proteome</keyword>
<evidence type="ECO:0000313" key="6">
    <source>
        <dbReference type="Ensembl" id="ENSKMAP00000008206.1"/>
    </source>
</evidence>
<dbReference type="Pfam" id="PF00020">
    <property type="entry name" value="TNFR_c6"/>
    <property type="match status" value="2"/>
</dbReference>
<feature type="compositionally biased region" description="Low complexity" evidence="2">
    <location>
        <begin position="185"/>
        <end position="196"/>
    </location>
</feature>
<feature type="transmembrane region" description="Helical" evidence="3">
    <location>
        <begin position="212"/>
        <end position="233"/>
    </location>
</feature>
<organism evidence="6 7">
    <name type="scientific">Kryptolebias marmoratus</name>
    <name type="common">Mangrove killifish</name>
    <name type="synonym">Rivulus marmoratus</name>
    <dbReference type="NCBI Taxonomy" id="37003"/>
    <lineage>
        <taxon>Eukaryota</taxon>
        <taxon>Metazoa</taxon>
        <taxon>Chordata</taxon>
        <taxon>Craniata</taxon>
        <taxon>Vertebrata</taxon>
        <taxon>Euteleostomi</taxon>
        <taxon>Actinopterygii</taxon>
        <taxon>Neopterygii</taxon>
        <taxon>Teleostei</taxon>
        <taxon>Neoteleostei</taxon>
        <taxon>Acanthomorphata</taxon>
        <taxon>Ovalentaria</taxon>
        <taxon>Atherinomorphae</taxon>
        <taxon>Cyprinodontiformes</taxon>
        <taxon>Rivulidae</taxon>
        <taxon>Kryptolebias</taxon>
    </lineage>
</organism>
<feature type="repeat" description="TNFR-Cys" evidence="1">
    <location>
        <begin position="42"/>
        <end position="82"/>
    </location>
</feature>
<dbReference type="PANTHER" id="PTHR47139">
    <property type="entry name" value="TUMOR NECROSIS FACTOR RECEPTOR SUPERFAMILY MEMBER 9"/>
    <property type="match status" value="1"/>
</dbReference>
<dbReference type="KEGG" id="kmr:108231283"/>
<keyword evidence="3" id="KW-1133">Transmembrane helix</keyword>
<name>A0A3Q2ZWD0_KRYMA</name>
<reference evidence="6" key="1">
    <citation type="submission" date="2025-08" db="UniProtKB">
        <authorList>
            <consortium name="Ensembl"/>
        </authorList>
    </citation>
    <scope>IDENTIFICATION</scope>
</reference>
<evidence type="ECO:0000313" key="7">
    <source>
        <dbReference type="Proteomes" id="UP000264800"/>
    </source>
</evidence>
<keyword evidence="4" id="KW-0732">Signal</keyword>
<dbReference type="RefSeq" id="XP_017263708.1">
    <property type="nucleotide sequence ID" value="XM_017408219.3"/>
</dbReference>
<dbReference type="GeneID" id="108231283"/>
<dbReference type="OrthoDB" id="9932129at2759"/>
<feature type="disulfide bond" evidence="1">
    <location>
        <begin position="43"/>
        <end position="58"/>
    </location>
</feature>
<feature type="region of interest" description="Disordered" evidence="2">
    <location>
        <begin position="248"/>
        <end position="274"/>
    </location>
</feature>
<sequence length="274" mass="29817">MVLCNLLVLLLTFNELVIDLDALTCPKGQRVRDVPGWKSCETCPDGSYWPTENTSQKCKGCTQCLEGSYAKVLCSKERDAECQCREGFVPRFKNSAMCKCQPGFGLTNGACSKCKEGYFSTKDNSPCQKWNDCPATGVKKPGNSTSDAICNKESSSIQQRTTPSTSMRKTAPTHITSPRPHEGNQTPKPDSPTTTTSPPPQKVPPASHSSNYIGLVLLCLGVAGLLVWTAITCKMHVPPCCQKKTMQTKDSLCRRPVEESGDSSETSVKLNLEP</sequence>
<protein>
    <submittedName>
        <fullName evidence="6">Tumor necrosis factor receptor superfamily member 4-like</fullName>
    </submittedName>
</protein>
<keyword evidence="3" id="KW-0812">Transmembrane</keyword>
<evidence type="ECO:0000256" key="4">
    <source>
        <dbReference type="SAM" id="SignalP"/>
    </source>
</evidence>
<feature type="compositionally biased region" description="Polar residues" evidence="2">
    <location>
        <begin position="142"/>
        <end position="176"/>
    </location>
</feature>
<dbReference type="Gene3D" id="2.10.50.10">
    <property type="entry name" value="Tumor Necrosis Factor Receptor, subunit A, domain 2"/>
    <property type="match status" value="2"/>
</dbReference>
<feature type="domain" description="TNFR-Cys" evidence="5">
    <location>
        <begin position="42"/>
        <end position="82"/>
    </location>
</feature>
<dbReference type="Ensembl" id="ENSKMAT00000008333.1">
    <property type="protein sequence ID" value="ENSKMAP00000008206.1"/>
    <property type="gene ID" value="ENSKMAG00000006184.1"/>
</dbReference>
<keyword evidence="3" id="KW-0472">Membrane</keyword>
<dbReference type="InterPro" id="IPR009030">
    <property type="entry name" value="Growth_fac_rcpt_cys_sf"/>
</dbReference>
<reference evidence="6" key="2">
    <citation type="submission" date="2025-09" db="UniProtKB">
        <authorList>
            <consortium name="Ensembl"/>
        </authorList>
    </citation>
    <scope>IDENTIFICATION</scope>
</reference>
<dbReference type="PANTHER" id="PTHR47139:SF3">
    <property type="entry name" value="SI:CH73-361P23.3"/>
    <property type="match status" value="1"/>
</dbReference>
<keyword evidence="1" id="KW-1015">Disulfide bond</keyword>
<evidence type="ECO:0000256" key="2">
    <source>
        <dbReference type="SAM" id="MobiDB-lite"/>
    </source>
</evidence>
<dbReference type="InterPro" id="IPR001368">
    <property type="entry name" value="TNFR/NGFR_Cys_rich_reg"/>
</dbReference>
<dbReference type="Proteomes" id="UP000264800">
    <property type="component" value="Unplaced"/>
</dbReference>
<feature type="signal peptide" evidence="4">
    <location>
        <begin position="1"/>
        <end position="22"/>
    </location>
</feature>
<dbReference type="AlphaFoldDB" id="A0A3Q2ZWD0"/>
<dbReference type="OMA" id="MVSRCSR"/>
<feature type="compositionally biased region" description="Polar residues" evidence="2">
    <location>
        <begin position="263"/>
        <end position="274"/>
    </location>
</feature>
<evidence type="ECO:0000259" key="5">
    <source>
        <dbReference type="PROSITE" id="PS50050"/>
    </source>
</evidence>
<dbReference type="PROSITE" id="PS50050">
    <property type="entry name" value="TNFR_NGFR_2"/>
    <property type="match status" value="1"/>
</dbReference>
<dbReference type="GO" id="GO:0038023">
    <property type="term" value="F:signaling receptor activity"/>
    <property type="evidence" value="ECO:0007669"/>
    <property type="project" value="TreeGrafter"/>
</dbReference>
<dbReference type="SUPFAM" id="SSF57184">
    <property type="entry name" value="Growth factor receptor domain"/>
    <property type="match status" value="1"/>
</dbReference>
<proteinExistence type="predicted"/>
<feature type="disulfide bond" evidence="1">
    <location>
        <begin position="61"/>
        <end position="74"/>
    </location>
</feature>
<evidence type="ECO:0000256" key="1">
    <source>
        <dbReference type="PROSITE-ProRule" id="PRU00206"/>
    </source>
</evidence>
<dbReference type="GO" id="GO:0042127">
    <property type="term" value="P:regulation of cell population proliferation"/>
    <property type="evidence" value="ECO:0007669"/>
    <property type="project" value="TreeGrafter"/>
</dbReference>
<dbReference type="GeneTree" id="ENSGT00730000113394"/>
<feature type="chain" id="PRO_5018673248" evidence="4">
    <location>
        <begin position="23"/>
        <end position="274"/>
    </location>
</feature>
<dbReference type="SMART" id="SM00208">
    <property type="entry name" value="TNFR"/>
    <property type="match status" value="2"/>
</dbReference>